<feature type="domain" description="Type I restriction modification DNA specificity" evidence="4">
    <location>
        <begin position="32"/>
        <end position="191"/>
    </location>
</feature>
<protein>
    <recommendedName>
        <fullName evidence="4">Type I restriction modification DNA specificity domain-containing protein</fullName>
    </recommendedName>
</protein>
<dbReference type="SUPFAM" id="SSF116734">
    <property type="entry name" value="DNA methylase specificity domain"/>
    <property type="match status" value="2"/>
</dbReference>
<dbReference type="PANTHER" id="PTHR43140:SF1">
    <property type="entry name" value="TYPE I RESTRICTION ENZYME ECOKI SPECIFICITY SUBUNIT"/>
    <property type="match status" value="1"/>
</dbReference>
<feature type="domain" description="Type I restriction modification DNA specificity" evidence="4">
    <location>
        <begin position="298"/>
        <end position="473"/>
    </location>
</feature>
<dbReference type="Gene3D" id="3.90.220.20">
    <property type="entry name" value="DNA methylase specificity domains"/>
    <property type="match status" value="2"/>
</dbReference>
<dbReference type="EMBL" id="CP034159">
    <property type="protein sequence ID" value="AZI31923.1"/>
    <property type="molecule type" value="Genomic_DNA"/>
</dbReference>
<dbReference type="PANTHER" id="PTHR43140">
    <property type="entry name" value="TYPE-1 RESTRICTION ENZYME ECOKI SPECIFICITY PROTEIN"/>
    <property type="match status" value="1"/>
</dbReference>
<dbReference type="AlphaFoldDB" id="A0A3G8XHN2"/>
<accession>A0A3G8XHN2</accession>
<dbReference type="OrthoDB" id="9816225at2"/>
<keyword evidence="3" id="KW-0238">DNA-binding</keyword>
<proteinExistence type="inferred from homology"/>
<evidence type="ECO:0000256" key="3">
    <source>
        <dbReference type="ARBA" id="ARBA00023125"/>
    </source>
</evidence>
<dbReference type="InterPro" id="IPR044946">
    <property type="entry name" value="Restrct_endonuc_typeI_TRD_sf"/>
</dbReference>
<dbReference type="RefSeq" id="WP_125021942.1">
    <property type="nucleotide sequence ID" value="NZ_CP034159.1"/>
</dbReference>
<evidence type="ECO:0000313" key="5">
    <source>
        <dbReference type="EMBL" id="AZI31923.1"/>
    </source>
</evidence>
<reference evidence="6" key="1">
    <citation type="submission" date="2018-11" db="EMBL/GenBank/DDBJ databases">
        <title>Proposal to divide the Flavobacteriaceae and reorganize its genera based on Amino Acid Identity values calculated from whole genome sequences.</title>
        <authorList>
            <person name="Nicholson A.C."/>
            <person name="Gulvik C.A."/>
            <person name="Whitney A.M."/>
            <person name="Humrighouse B.W."/>
            <person name="Bell M."/>
            <person name="Holmes B."/>
            <person name="Steigerwalt A.G."/>
            <person name="Villarma A."/>
            <person name="Sheth M."/>
            <person name="Batra D."/>
            <person name="Pryor J."/>
            <person name="Bernardet J.-F."/>
            <person name="Hugo C."/>
            <person name="Kampfer P."/>
            <person name="Newman J.D."/>
            <person name="McQuiston J.R."/>
        </authorList>
    </citation>
    <scope>NUCLEOTIDE SEQUENCE [LARGE SCALE GENOMIC DNA]</scope>
    <source>
        <strain evidence="6">G0081</strain>
    </source>
</reference>
<name>A0A3G8XHN2_9FLAO</name>
<gene>
    <name evidence="5" type="ORF">EIB73_01475</name>
</gene>
<evidence type="ECO:0000256" key="2">
    <source>
        <dbReference type="ARBA" id="ARBA00022747"/>
    </source>
</evidence>
<dbReference type="GO" id="GO:0009307">
    <property type="term" value="P:DNA restriction-modification system"/>
    <property type="evidence" value="ECO:0007669"/>
    <property type="project" value="UniProtKB-KW"/>
</dbReference>
<dbReference type="InterPro" id="IPR051212">
    <property type="entry name" value="Type-I_RE_S_subunit"/>
</dbReference>
<keyword evidence="2" id="KW-0680">Restriction system</keyword>
<sequence length="501" mass="56902">MAKIEYSEYLKKLPVSTLVAESIFSDLSSSCKLYKLSKICKTSSGGTPLRSRIEFYDGDIPWLKSGELNDGLITKCNEFITELGLKNSSAKLQPKGSILLAMYGATAGRVGILDFEASTNQAVCAIFPDEGKLDKDFLYWFLRQHRYKFIEISKGGAQPNISQKVINDTLVPLPHISLQRELALLFFDIEKNDKLDINLIPVQFQDKVNSVFHSKNNVEIISFELKNQLSLISQLRQAFLKEAMQGKLVSNETSDGKTGADLLAEIQTEKEKLIKEKKIKKGKPLPPISEEEIPFDIPENWVWCRLENICIKITDGFHHSVQKVSEGYPYISAMHIRENSIKWDNGIFVPEKDHRELFKKAKPKRDDIIITNRGAGCGTPAIIDVDYEFSFQNAGLIGFVNHLISSKYIYYFIIFQRQSIVEFFVNGGLQPMLSNVMLSKLEIPLPPLEIQNRIVSKLEELMTYCDDLETSVKESQNYNEQLLQQVLREALEVKEVAGEVK</sequence>
<dbReference type="KEGG" id="ccas:EIB73_01475"/>
<organism evidence="5 6">
    <name type="scientific">Kaistella carnis</name>
    <dbReference type="NCBI Taxonomy" id="1241979"/>
    <lineage>
        <taxon>Bacteria</taxon>
        <taxon>Pseudomonadati</taxon>
        <taxon>Bacteroidota</taxon>
        <taxon>Flavobacteriia</taxon>
        <taxon>Flavobacteriales</taxon>
        <taxon>Weeksellaceae</taxon>
        <taxon>Chryseobacterium group</taxon>
        <taxon>Kaistella</taxon>
    </lineage>
</organism>
<evidence type="ECO:0000259" key="4">
    <source>
        <dbReference type="Pfam" id="PF01420"/>
    </source>
</evidence>
<keyword evidence="6" id="KW-1185">Reference proteome</keyword>
<dbReference type="Proteomes" id="UP000270185">
    <property type="component" value="Chromosome"/>
</dbReference>
<dbReference type="GO" id="GO:0003677">
    <property type="term" value="F:DNA binding"/>
    <property type="evidence" value="ECO:0007669"/>
    <property type="project" value="UniProtKB-KW"/>
</dbReference>
<dbReference type="REBASE" id="283452">
    <property type="entry name" value="S.Cca81ORF1470P"/>
</dbReference>
<evidence type="ECO:0000256" key="1">
    <source>
        <dbReference type="ARBA" id="ARBA00010923"/>
    </source>
</evidence>
<dbReference type="InterPro" id="IPR000055">
    <property type="entry name" value="Restrct_endonuc_typeI_TRD"/>
</dbReference>
<evidence type="ECO:0000313" key="6">
    <source>
        <dbReference type="Proteomes" id="UP000270185"/>
    </source>
</evidence>
<dbReference type="Pfam" id="PF01420">
    <property type="entry name" value="Methylase_S"/>
    <property type="match status" value="2"/>
</dbReference>
<comment type="similarity">
    <text evidence="1">Belongs to the type-I restriction system S methylase family.</text>
</comment>
<dbReference type="CDD" id="cd17515">
    <property type="entry name" value="RMtype1_S_MjaORF132P_Sau1132ORF3780P-TRD1-CR1_like"/>
    <property type="match status" value="1"/>
</dbReference>